<organism evidence="2 3">
    <name type="scientific">Oikopleura dioica</name>
    <name type="common">Tunicate</name>
    <dbReference type="NCBI Taxonomy" id="34765"/>
    <lineage>
        <taxon>Eukaryota</taxon>
        <taxon>Metazoa</taxon>
        <taxon>Chordata</taxon>
        <taxon>Tunicata</taxon>
        <taxon>Appendicularia</taxon>
        <taxon>Copelata</taxon>
        <taxon>Oikopleuridae</taxon>
        <taxon>Oikopleura</taxon>
    </lineage>
</organism>
<feature type="chain" id="PRO_5047243389" evidence="1">
    <location>
        <begin position="18"/>
        <end position="169"/>
    </location>
</feature>
<reference evidence="2 3" key="1">
    <citation type="submission" date="2021-04" db="EMBL/GenBank/DDBJ databases">
        <authorList>
            <person name="Bliznina A."/>
        </authorList>
    </citation>
    <scope>NUCLEOTIDE SEQUENCE [LARGE SCALE GENOMIC DNA]</scope>
</reference>
<evidence type="ECO:0000313" key="2">
    <source>
        <dbReference type="EMBL" id="CAG5104437.1"/>
    </source>
</evidence>
<feature type="signal peptide" evidence="1">
    <location>
        <begin position="1"/>
        <end position="17"/>
    </location>
</feature>
<keyword evidence="3" id="KW-1185">Reference proteome</keyword>
<dbReference type="Proteomes" id="UP001158576">
    <property type="component" value="Chromosome 1"/>
</dbReference>
<dbReference type="EMBL" id="OU015566">
    <property type="protein sequence ID" value="CAG5104437.1"/>
    <property type="molecule type" value="Genomic_DNA"/>
</dbReference>
<accession>A0ABN7SRM0</accession>
<proteinExistence type="predicted"/>
<name>A0ABN7SRM0_OIKDI</name>
<sequence>MLKASIFVITFLVLVRAHDHLADYLDRVQNCTHEISQEIIPATTGKPTTTTTTEAAAVTTEQQSTTDADGDLCTTNDGMWRCQTFDSWESYQSWLDMENSKNSLNDGYDLYEYRGRRNAPMTSHGICEEENIAKTKPEKTTKKTETIKSDATKSIFSTTVFMIILALFK</sequence>
<gene>
    <name evidence="2" type="ORF">OKIOD_LOCUS10018</name>
</gene>
<keyword evidence="1" id="KW-0732">Signal</keyword>
<evidence type="ECO:0000256" key="1">
    <source>
        <dbReference type="SAM" id="SignalP"/>
    </source>
</evidence>
<evidence type="ECO:0000313" key="3">
    <source>
        <dbReference type="Proteomes" id="UP001158576"/>
    </source>
</evidence>
<protein>
    <submittedName>
        <fullName evidence="2">Oidioi.mRNA.OKI2018_I69.chr1.g1253.t1.cds</fullName>
    </submittedName>
</protein>